<dbReference type="EMBL" id="GL891382">
    <property type="protein sequence ID" value="EGO51426.1"/>
    <property type="molecule type" value="Genomic_DNA"/>
</dbReference>
<protein>
    <submittedName>
        <fullName evidence="1">Uncharacterized protein</fullName>
    </submittedName>
</protein>
<accession>F8MYM9</accession>
<dbReference type="VEuPathDB" id="FungiDB:NEUTE1DRAFT_113501"/>
<name>F8MYM9_NEUT8</name>
<gene>
    <name evidence="1" type="ORF">NEUTE1DRAFT_113501</name>
</gene>
<dbReference type="GeneID" id="20822688"/>
<proteinExistence type="predicted"/>
<dbReference type="HOGENOM" id="CLU_1797013_0_0_1"/>
<organism evidence="1 2">
    <name type="scientific">Neurospora tetrasperma (strain FGSC 2508 / ATCC MYA-4615 / P0657)</name>
    <dbReference type="NCBI Taxonomy" id="510951"/>
    <lineage>
        <taxon>Eukaryota</taxon>
        <taxon>Fungi</taxon>
        <taxon>Dikarya</taxon>
        <taxon>Ascomycota</taxon>
        <taxon>Pezizomycotina</taxon>
        <taxon>Sordariomycetes</taxon>
        <taxon>Sordariomycetidae</taxon>
        <taxon>Sordariales</taxon>
        <taxon>Sordariaceae</taxon>
        <taxon>Neurospora</taxon>
    </lineage>
</organism>
<dbReference type="Proteomes" id="UP000008065">
    <property type="component" value="Unassembled WGS sequence"/>
</dbReference>
<dbReference type="KEGG" id="nte:NEUTE1DRAFT113501"/>
<keyword evidence="2" id="KW-1185">Reference proteome</keyword>
<dbReference type="AlphaFoldDB" id="F8MYM9"/>
<reference evidence="2" key="1">
    <citation type="journal article" date="2011" name="Genetics">
        <title>Massive changes in genome architecture accompany the transition to self-fertility in the filamentous fungus Neurospora tetrasperma.</title>
        <authorList>
            <person name="Ellison C.E."/>
            <person name="Stajich J.E."/>
            <person name="Jacobson D.J."/>
            <person name="Natvig D.O."/>
            <person name="Lapidus A."/>
            <person name="Foster B."/>
            <person name="Aerts A."/>
            <person name="Riley R."/>
            <person name="Lindquist E.A."/>
            <person name="Grigoriev I.V."/>
            <person name="Taylor J.W."/>
        </authorList>
    </citation>
    <scope>NUCLEOTIDE SEQUENCE [LARGE SCALE GENOMIC DNA]</scope>
    <source>
        <strain evidence="2">FGSC 2508 / P0657</strain>
    </source>
</reference>
<evidence type="ECO:0000313" key="2">
    <source>
        <dbReference type="Proteomes" id="UP000008065"/>
    </source>
</evidence>
<evidence type="ECO:0000313" key="1">
    <source>
        <dbReference type="EMBL" id="EGO51426.1"/>
    </source>
</evidence>
<dbReference type="RefSeq" id="XP_009855063.1">
    <property type="nucleotide sequence ID" value="XM_009856761.1"/>
</dbReference>
<sequence>MQCFITAHEAMVSEKSLAGAKKRTTEAFMEAGLLVQELNVVLGLLWQQQQQCNPGSDGIPGACWLPQFGPCKPGPKLPAIPEQPDEDLKFIHRTTQEIGLSDPNYKVQGYFFRNIERKTAPVRSTSPPPAYAAVDSRNFSAIEE</sequence>